<dbReference type="AlphaFoldDB" id="A0A542E2A1"/>
<dbReference type="InterPro" id="IPR050564">
    <property type="entry name" value="F420-G6PD/mer"/>
</dbReference>
<evidence type="ECO:0000259" key="2">
    <source>
        <dbReference type="Pfam" id="PF00296"/>
    </source>
</evidence>
<dbReference type="GO" id="GO:0016705">
    <property type="term" value="F:oxidoreductase activity, acting on paired donors, with incorporation or reduction of molecular oxygen"/>
    <property type="evidence" value="ECO:0007669"/>
    <property type="project" value="InterPro"/>
</dbReference>
<dbReference type="Pfam" id="PF00296">
    <property type="entry name" value="Bac_luciferase"/>
    <property type="match status" value="1"/>
</dbReference>
<evidence type="ECO:0000313" key="4">
    <source>
        <dbReference type="Proteomes" id="UP000317893"/>
    </source>
</evidence>
<keyword evidence="1" id="KW-0560">Oxidoreductase</keyword>
<organism evidence="3 4">
    <name type="scientific">Lapillicoccus jejuensis</name>
    <dbReference type="NCBI Taxonomy" id="402171"/>
    <lineage>
        <taxon>Bacteria</taxon>
        <taxon>Bacillati</taxon>
        <taxon>Actinomycetota</taxon>
        <taxon>Actinomycetes</taxon>
        <taxon>Micrococcales</taxon>
        <taxon>Intrasporangiaceae</taxon>
        <taxon>Lapillicoccus</taxon>
    </lineage>
</organism>
<name>A0A542E2A1_9MICO</name>
<dbReference type="CDD" id="cd01097">
    <property type="entry name" value="Tetrahydromethanopterin_reductase"/>
    <property type="match status" value="1"/>
</dbReference>
<protein>
    <submittedName>
        <fullName evidence="3">Coenzyme F420-dependent glucose-6-phosphate dehydrogenase</fullName>
    </submittedName>
</protein>
<dbReference type="RefSeq" id="WP_246061197.1">
    <property type="nucleotide sequence ID" value="NZ_BAAAPR010000014.1"/>
</dbReference>
<sequence length="334" mass="36100">MPGLKVGYKAPSDQADPRSLLAHGVLAERLGFDSVFVSDHLQPARHDGGHAPFAPGWLGALGASTQRVTIGTSVLTPTFRYHPAVVAQAFATLGHLFPGRVVLGLGSGEALNEAPLGGRWPDGRERFARLREAVAVIRALWTQDRVDYRGEYYRLERATVYDRPETPVPIWLASSGPGATRFAGAHADGWVTTSGKDPSLYRDTLVPALAAGAADAGRTLGDLDLMVEVKVSFDPDPQRALEATRAWAPLALSPDQRAGTLDPVELERLAADLGTDRTARRVVVSSDPDEHVERLRTYVDLGFTHLVVHSPDPDQAGFLERYGREVLPLLRGLG</sequence>
<accession>A0A542E2A1</accession>
<evidence type="ECO:0000256" key="1">
    <source>
        <dbReference type="ARBA" id="ARBA00023002"/>
    </source>
</evidence>
<comment type="caution">
    <text evidence="3">The sequence shown here is derived from an EMBL/GenBank/DDBJ whole genome shotgun (WGS) entry which is preliminary data.</text>
</comment>
<keyword evidence="4" id="KW-1185">Reference proteome</keyword>
<dbReference type="PANTHER" id="PTHR43244:SF1">
    <property type="entry name" value="5,10-METHYLENETETRAHYDROMETHANOPTERIN REDUCTASE"/>
    <property type="match status" value="1"/>
</dbReference>
<evidence type="ECO:0000313" key="3">
    <source>
        <dbReference type="EMBL" id="TQJ09457.1"/>
    </source>
</evidence>
<feature type="domain" description="Luciferase-like" evidence="2">
    <location>
        <begin position="13"/>
        <end position="305"/>
    </location>
</feature>
<proteinExistence type="predicted"/>
<dbReference type="PANTHER" id="PTHR43244">
    <property type="match status" value="1"/>
</dbReference>
<dbReference type="InterPro" id="IPR019945">
    <property type="entry name" value="F420_G6P_DH-rel"/>
</dbReference>
<reference evidence="3 4" key="1">
    <citation type="submission" date="2019-06" db="EMBL/GenBank/DDBJ databases">
        <title>Sequencing the genomes of 1000 actinobacteria strains.</title>
        <authorList>
            <person name="Klenk H.-P."/>
        </authorList>
    </citation>
    <scope>NUCLEOTIDE SEQUENCE [LARGE SCALE GENOMIC DNA]</scope>
    <source>
        <strain evidence="3 4">DSM 18607</strain>
    </source>
</reference>
<dbReference type="EMBL" id="VFMN01000001">
    <property type="protein sequence ID" value="TQJ09457.1"/>
    <property type="molecule type" value="Genomic_DNA"/>
</dbReference>
<dbReference type="InterPro" id="IPR011251">
    <property type="entry name" value="Luciferase-like_dom"/>
</dbReference>
<dbReference type="Gene3D" id="3.20.20.30">
    <property type="entry name" value="Luciferase-like domain"/>
    <property type="match status" value="1"/>
</dbReference>
<dbReference type="NCBIfam" id="TIGR03557">
    <property type="entry name" value="F420_G6P_family"/>
    <property type="match status" value="1"/>
</dbReference>
<dbReference type="InterPro" id="IPR036661">
    <property type="entry name" value="Luciferase-like_sf"/>
</dbReference>
<gene>
    <name evidence="3" type="ORF">FB458_2569</name>
</gene>
<dbReference type="Proteomes" id="UP000317893">
    <property type="component" value="Unassembled WGS sequence"/>
</dbReference>
<dbReference type="SUPFAM" id="SSF51679">
    <property type="entry name" value="Bacterial luciferase-like"/>
    <property type="match status" value="1"/>
</dbReference>